<dbReference type="EMBL" id="VSFF01000015">
    <property type="protein sequence ID" value="TYC09049.1"/>
    <property type="molecule type" value="Genomic_DNA"/>
</dbReference>
<keyword evidence="4" id="KW-0378">Hydrolase</keyword>
<dbReference type="PANTHER" id="PTHR42796">
    <property type="entry name" value="FUMARYLACETOACETATE HYDROLASE DOMAIN-CONTAINING PROTEIN 2A-RELATED"/>
    <property type="match status" value="1"/>
</dbReference>
<dbReference type="GO" id="GO:0016853">
    <property type="term" value="F:isomerase activity"/>
    <property type="evidence" value="ECO:0007669"/>
    <property type="project" value="UniProtKB-ARBA"/>
</dbReference>
<comment type="similarity">
    <text evidence="1">Belongs to the FAH family.</text>
</comment>
<dbReference type="FunFam" id="3.90.850.10:FF:000002">
    <property type="entry name" value="2-hydroxyhepta-2,4-diene-1,7-dioate isomerase"/>
    <property type="match status" value="1"/>
</dbReference>
<dbReference type="Gene3D" id="3.90.850.10">
    <property type="entry name" value="Fumarylacetoacetase-like, C-terminal domain"/>
    <property type="match status" value="1"/>
</dbReference>
<evidence type="ECO:0000256" key="1">
    <source>
        <dbReference type="ARBA" id="ARBA00010211"/>
    </source>
</evidence>
<evidence type="ECO:0000259" key="3">
    <source>
        <dbReference type="Pfam" id="PF01557"/>
    </source>
</evidence>
<evidence type="ECO:0000256" key="2">
    <source>
        <dbReference type="ARBA" id="ARBA00022723"/>
    </source>
</evidence>
<dbReference type="GO" id="GO:0019752">
    <property type="term" value="P:carboxylic acid metabolic process"/>
    <property type="evidence" value="ECO:0007669"/>
    <property type="project" value="UniProtKB-ARBA"/>
</dbReference>
<proteinExistence type="inferred from homology"/>
<dbReference type="PANTHER" id="PTHR42796:SF4">
    <property type="entry name" value="FUMARYLACETOACETATE HYDROLASE DOMAIN-CONTAINING PROTEIN 2A"/>
    <property type="match status" value="1"/>
</dbReference>
<dbReference type="OrthoDB" id="9805307at2"/>
<evidence type="ECO:0000313" key="4">
    <source>
        <dbReference type="EMBL" id="TYC09049.1"/>
    </source>
</evidence>
<dbReference type="Pfam" id="PF01557">
    <property type="entry name" value="FAA_hydrolase"/>
    <property type="match status" value="1"/>
</dbReference>
<name>A0A5D0TW01_9ACTN</name>
<protein>
    <submittedName>
        <fullName evidence="4">Fumarylacetoacetate hydrolase family protein</fullName>
    </submittedName>
</protein>
<accession>A0A5D0TW01</accession>
<keyword evidence="5" id="KW-1185">Reference proteome</keyword>
<dbReference type="RefSeq" id="WP_148354667.1">
    <property type="nucleotide sequence ID" value="NZ_JBHSBF010000032.1"/>
</dbReference>
<gene>
    <name evidence="4" type="ORF">FXF65_36680</name>
</gene>
<keyword evidence="2" id="KW-0479">Metal-binding</keyword>
<reference evidence="4 5" key="1">
    <citation type="submission" date="2019-08" db="EMBL/GenBank/DDBJ databases">
        <title>Actinomadura sp. nov. CYP1-5 isolated from mountain soil.</title>
        <authorList>
            <person name="Songsumanus A."/>
            <person name="Kuncharoen N."/>
            <person name="Kudo T."/>
            <person name="Yuki M."/>
            <person name="Igarashi Y."/>
            <person name="Tanasupawat S."/>
        </authorList>
    </citation>
    <scope>NUCLEOTIDE SEQUENCE [LARGE SCALE GENOMIC DNA]</scope>
    <source>
        <strain evidence="4 5">GKU157</strain>
    </source>
</reference>
<evidence type="ECO:0000313" key="5">
    <source>
        <dbReference type="Proteomes" id="UP000322634"/>
    </source>
</evidence>
<feature type="domain" description="Fumarylacetoacetase-like C-terminal" evidence="3">
    <location>
        <begin position="73"/>
        <end position="277"/>
    </location>
</feature>
<sequence length="282" mass="29618">MRLARVRRNGADTLAIAGAAAGGAVRVVPAGSRLPTAPVTPDELAALAAAAPHLPEADPAEFTFLPPVRAPGKIVAIGLNYAEHAAEGGLDVPAEPVVFAKFPSALIAHGETVEWDPAVTAQVDYEAELAVVIGSPARHVSERDALGHVLGYTCLNDVSARDLQRADGQWVRAKSLDTFCPMGPWLVTADEVPDPQDLAVRCRVSGELRQDASTADMIFSVRTLIARLSRAFTLRPGDVIATGTPPGVGMASTPPRLLRDGDTVEVDIEGIGTLRNTCRETA</sequence>
<dbReference type="Proteomes" id="UP000322634">
    <property type="component" value="Unassembled WGS sequence"/>
</dbReference>
<dbReference type="InterPro" id="IPR036663">
    <property type="entry name" value="Fumarylacetoacetase_C_sf"/>
</dbReference>
<comment type="caution">
    <text evidence="4">The sequence shown here is derived from an EMBL/GenBank/DDBJ whole genome shotgun (WGS) entry which is preliminary data.</text>
</comment>
<dbReference type="SUPFAM" id="SSF56529">
    <property type="entry name" value="FAH"/>
    <property type="match status" value="1"/>
</dbReference>
<dbReference type="InterPro" id="IPR011234">
    <property type="entry name" value="Fumarylacetoacetase-like_C"/>
</dbReference>
<dbReference type="InterPro" id="IPR051121">
    <property type="entry name" value="FAH"/>
</dbReference>
<dbReference type="GO" id="GO:0046872">
    <property type="term" value="F:metal ion binding"/>
    <property type="evidence" value="ECO:0007669"/>
    <property type="project" value="UniProtKB-KW"/>
</dbReference>
<dbReference type="GO" id="GO:0016787">
    <property type="term" value="F:hydrolase activity"/>
    <property type="evidence" value="ECO:0007669"/>
    <property type="project" value="UniProtKB-KW"/>
</dbReference>
<organism evidence="4 5">
    <name type="scientific">Actinomadura syzygii</name>
    <dbReference type="NCBI Taxonomy" id="1427538"/>
    <lineage>
        <taxon>Bacteria</taxon>
        <taxon>Bacillati</taxon>
        <taxon>Actinomycetota</taxon>
        <taxon>Actinomycetes</taxon>
        <taxon>Streptosporangiales</taxon>
        <taxon>Thermomonosporaceae</taxon>
        <taxon>Actinomadura</taxon>
    </lineage>
</organism>
<dbReference type="AlphaFoldDB" id="A0A5D0TW01"/>